<reference evidence="1" key="1">
    <citation type="submission" date="2016-08" db="EMBL/GenBank/DDBJ databases">
        <authorList>
            <person name="Ngugi D.K."/>
            <person name="Miyake S."/>
            <person name="Stingl U."/>
        </authorList>
    </citation>
    <scope>NUCLEOTIDE SEQUENCE</scope>
    <source>
        <strain evidence="1">SCG-D08WGA-EpuloA1</strain>
    </source>
</reference>
<keyword evidence="2" id="KW-1185">Reference proteome</keyword>
<dbReference type="Proteomes" id="UP000188637">
    <property type="component" value="Unassembled WGS sequence"/>
</dbReference>
<dbReference type="EMBL" id="LJHD01000223">
    <property type="protein sequence ID" value="ONI41181.1"/>
    <property type="molecule type" value="Genomic_DNA"/>
</dbReference>
<proteinExistence type="predicted"/>
<name>A0ACC8XE92_9FIRM</name>
<sequence>MQFNPKLYLVTDSTYNNEAEFLKIIEEACKSGITLVQLREKNKTTREYIEIGLKVKNITDAHNIPLIIDDRVDVVLAIDASGVHVGAEDMPVHIARKILGKNKLIGATAKTIEVATKAMNDGADYLGVGAIYPTTTKVITKITKVSTLNDIVAAVNIPVVAIGGLNETNLDILNGSKIDGIAVVSAIMKSKQVEKDTKNLRQLVNNIVL</sequence>
<protein>
    <submittedName>
        <fullName evidence="1">Thiamine-phosphate diphosphorylase</fullName>
    </submittedName>
</protein>
<gene>
    <name evidence="1" type="ORF">AN640_00290</name>
</gene>
<evidence type="ECO:0000313" key="2">
    <source>
        <dbReference type="Proteomes" id="UP000188637"/>
    </source>
</evidence>
<accession>A0ACC8XE92</accession>
<organism evidence="1 2">
    <name type="scientific">Candidatus Epulonipiscium fishelsonii</name>
    <dbReference type="NCBI Taxonomy" id="77094"/>
    <lineage>
        <taxon>Bacteria</taxon>
        <taxon>Bacillati</taxon>
        <taxon>Bacillota</taxon>
        <taxon>Clostridia</taxon>
        <taxon>Lachnospirales</taxon>
        <taxon>Lachnospiraceae</taxon>
        <taxon>Candidatus Epulonipiscium</taxon>
    </lineage>
</organism>
<evidence type="ECO:0000313" key="1">
    <source>
        <dbReference type="EMBL" id="ONI41181.1"/>
    </source>
</evidence>
<comment type="caution">
    <text evidence="1">The sequence shown here is derived from an EMBL/GenBank/DDBJ whole genome shotgun (WGS) entry which is preliminary data.</text>
</comment>